<dbReference type="PANTHER" id="PTHR46890">
    <property type="entry name" value="NON-LTR RETROLELEMENT REVERSE TRANSCRIPTASE-LIKE PROTEIN-RELATED"/>
    <property type="match status" value="1"/>
</dbReference>
<evidence type="ECO:0000313" key="3">
    <source>
        <dbReference type="Proteomes" id="UP000002051"/>
    </source>
</evidence>
<reference evidence="1 3" key="2">
    <citation type="journal article" date="2014" name="BMC Genomics">
        <title>An improved genome release (version Mt4.0) for the model legume Medicago truncatula.</title>
        <authorList>
            <person name="Tang H."/>
            <person name="Krishnakumar V."/>
            <person name="Bidwell S."/>
            <person name="Rosen B."/>
            <person name="Chan A."/>
            <person name="Zhou S."/>
            <person name="Gentzbittel L."/>
            <person name="Childs K.L."/>
            <person name="Yandell M."/>
            <person name="Gundlach H."/>
            <person name="Mayer K.F."/>
            <person name="Schwartz D.C."/>
            <person name="Town C.D."/>
        </authorList>
    </citation>
    <scope>GENOME REANNOTATION</scope>
    <source>
        <strain evidence="1">A17</strain>
        <strain evidence="2 3">cv. Jemalong A17</strain>
    </source>
</reference>
<dbReference type="AlphaFoldDB" id="A0A072VJX7"/>
<accession>A0A072VJX7</accession>
<organism evidence="1 3">
    <name type="scientific">Medicago truncatula</name>
    <name type="common">Barrel medic</name>
    <name type="synonym">Medicago tribuloides</name>
    <dbReference type="NCBI Taxonomy" id="3880"/>
    <lineage>
        <taxon>Eukaryota</taxon>
        <taxon>Viridiplantae</taxon>
        <taxon>Streptophyta</taxon>
        <taxon>Embryophyta</taxon>
        <taxon>Tracheophyta</taxon>
        <taxon>Spermatophyta</taxon>
        <taxon>Magnoliopsida</taxon>
        <taxon>eudicotyledons</taxon>
        <taxon>Gunneridae</taxon>
        <taxon>Pentapetalae</taxon>
        <taxon>rosids</taxon>
        <taxon>fabids</taxon>
        <taxon>Fabales</taxon>
        <taxon>Fabaceae</taxon>
        <taxon>Papilionoideae</taxon>
        <taxon>50 kb inversion clade</taxon>
        <taxon>NPAAA clade</taxon>
        <taxon>Hologalegina</taxon>
        <taxon>IRL clade</taxon>
        <taxon>Trifolieae</taxon>
        <taxon>Medicago</taxon>
    </lineage>
</organism>
<protein>
    <recommendedName>
        <fullName evidence="4">Reverse transcriptase domain-containing protein</fullName>
    </recommendedName>
</protein>
<dbReference type="InterPro" id="IPR052343">
    <property type="entry name" value="Retrotransposon-Effector_Assoc"/>
</dbReference>
<evidence type="ECO:0008006" key="4">
    <source>
        <dbReference type="Google" id="ProtNLM"/>
    </source>
</evidence>
<dbReference type="PANTHER" id="PTHR46890:SF48">
    <property type="entry name" value="RNA-DIRECTED DNA POLYMERASE"/>
    <property type="match status" value="1"/>
</dbReference>
<reference evidence="2" key="3">
    <citation type="submission" date="2015-04" db="UniProtKB">
        <authorList>
            <consortium name="EnsemblPlants"/>
        </authorList>
    </citation>
    <scope>IDENTIFICATION</scope>
    <source>
        <strain evidence="2">cv. Jemalong A17</strain>
    </source>
</reference>
<name>A0A072VJX7_MEDTR</name>
<proteinExistence type="predicted"/>
<dbReference type="EMBL" id="CM001217">
    <property type="protein sequence ID" value="KEH41886.1"/>
    <property type="molecule type" value="Genomic_DNA"/>
</dbReference>
<dbReference type="HOGENOM" id="CLU_1157891_0_0_1"/>
<evidence type="ECO:0000313" key="1">
    <source>
        <dbReference type="EMBL" id="KEH41886.1"/>
    </source>
</evidence>
<sequence length="240" mass="27269">MQVEVWGGYVLKEKFKMIKVTLREWHQTHNQNIPGKIYTVKGRITVLDENVRLVEAVGNVRAAVFNYFSNRFIAPGGATLIKQFSMEELKMAVWDCDSFKCLSPDCVNFGFIKDFWEDLKADLMRFVSDFHRNGKLLKGINNTSITLIPRKDCPQSLNDYHPNSLVGSLYKVLAKLLANRLRGVICTVISYTQSAFAKGRQILDGILVANEVVDEANQLDKNLQVLQHLKNLDLKSDKSS</sequence>
<evidence type="ECO:0000313" key="2">
    <source>
        <dbReference type="EnsemblPlants" id="KEH41886"/>
    </source>
</evidence>
<dbReference type="Proteomes" id="UP000002051">
    <property type="component" value="Unassembled WGS sequence"/>
</dbReference>
<dbReference type="STRING" id="3880.A0A072VJX7"/>
<keyword evidence="3" id="KW-1185">Reference proteome</keyword>
<reference evidence="1 3" key="1">
    <citation type="journal article" date="2011" name="Nature">
        <title>The Medicago genome provides insight into the evolution of rhizobial symbioses.</title>
        <authorList>
            <person name="Young N.D."/>
            <person name="Debelle F."/>
            <person name="Oldroyd G.E."/>
            <person name="Geurts R."/>
            <person name="Cannon S.B."/>
            <person name="Udvardi M.K."/>
            <person name="Benedito V.A."/>
            <person name="Mayer K.F."/>
            <person name="Gouzy J."/>
            <person name="Schoof H."/>
            <person name="Van de Peer Y."/>
            <person name="Proost S."/>
            <person name="Cook D.R."/>
            <person name="Meyers B.C."/>
            <person name="Spannagl M."/>
            <person name="Cheung F."/>
            <person name="De Mita S."/>
            <person name="Krishnakumar V."/>
            <person name="Gundlach H."/>
            <person name="Zhou S."/>
            <person name="Mudge J."/>
            <person name="Bharti A.K."/>
            <person name="Murray J.D."/>
            <person name="Naoumkina M.A."/>
            <person name="Rosen B."/>
            <person name="Silverstein K.A."/>
            <person name="Tang H."/>
            <person name="Rombauts S."/>
            <person name="Zhao P.X."/>
            <person name="Zhou P."/>
            <person name="Barbe V."/>
            <person name="Bardou P."/>
            <person name="Bechner M."/>
            <person name="Bellec A."/>
            <person name="Berger A."/>
            <person name="Berges H."/>
            <person name="Bidwell S."/>
            <person name="Bisseling T."/>
            <person name="Choisne N."/>
            <person name="Couloux A."/>
            <person name="Denny R."/>
            <person name="Deshpande S."/>
            <person name="Dai X."/>
            <person name="Doyle J.J."/>
            <person name="Dudez A.M."/>
            <person name="Farmer A.D."/>
            <person name="Fouteau S."/>
            <person name="Franken C."/>
            <person name="Gibelin C."/>
            <person name="Gish J."/>
            <person name="Goldstein S."/>
            <person name="Gonzalez A.J."/>
            <person name="Green P.J."/>
            <person name="Hallab A."/>
            <person name="Hartog M."/>
            <person name="Hua A."/>
            <person name="Humphray S.J."/>
            <person name="Jeong D.H."/>
            <person name="Jing Y."/>
            <person name="Jocker A."/>
            <person name="Kenton S.M."/>
            <person name="Kim D.J."/>
            <person name="Klee K."/>
            <person name="Lai H."/>
            <person name="Lang C."/>
            <person name="Lin S."/>
            <person name="Macmil S.L."/>
            <person name="Magdelenat G."/>
            <person name="Matthews L."/>
            <person name="McCorrison J."/>
            <person name="Monaghan E.L."/>
            <person name="Mun J.H."/>
            <person name="Najar F.Z."/>
            <person name="Nicholson C."/>
            <person name="Noirot C."/>
            <person name="O'Bleness M."/>
            <person name="Paule C.R."/>
            <person name="Poulain J."/>
            <person name="Prion F."/>
            <person name="Qin B."/>
            <person name="Qu C."/>
            <person name="Retzel E.F."/>
            <person name="Riddle C."/>
            <person name="Sallet E."/>
            <person name="Samain S."/>
            <person name="Samson N."/>
            <person name="Sanders I."/>
            <person name="Saurat O."/>
            <person name="Scarpelli C."/>
            <person name="Schiex T."/>
            <person name="Segurens B."/>
            <person name="Severin A.J."/>
            <person name="Sherrier D.J."/>
            <person name="Shi R."/>
            <person name="Sims S."/>
            <person name="Singer S.R."/>
            <person name="Sinharoy S."/>
            <person name="Sterck L."/>
            <person name="Viollet A."/>
            <person name="Wang B.B."/>
            <person name="Wang K."/>
            <person name="Wang M."/>
            <person name="Wang X."/>
            <person name="Warfsmann J."/>
            <person name="Weissenbach J."/>
            <person name="White D.D."/>
            <person name="White J.D."/>
            <person name="Wiley G.B."/>
            <person name="Wincker P."/>
            <person name="Xing Y."/>
            <person name="Yang L."/>
            <person name="Yao Z."/>
            <person name="Ying F."/>
            <person name="Zhai J."/>
            <person name="Zhou L."/>
            <person name="Zuber A."/>
            <person name="Denarie J."/>
            <person name="Dixon R.A."/>
            <person name="May G.D."/>
            <person name="Schwartz D.C."/>
            <person name="Rogers J."/>
            <person name="Quetier F."/>
            <person name="Town C.D."/>
            <person name="Roe B.A."/>
        </authorList>
    </citation>
    <scope>NUCLEOTIDE SEQUENCE [LARGE SCALE GENOMIC DNA]</scope>
    <source>
        <strain evidence="1">A17</strain>
        <strain evidence="2 3">cv. Jemalong A17</strain>
    </source>
</reference>
<gene>
    <name evidence="1" type="ordered locus">MTR_1g056920</name>
</gene>
<dbReference type="EnsemblPlants" id="KEH41886">
    <property type="protein sequence ID" value="KEH41886"/>
    <property type="gene ID" value="MTR_1g056920"/>
</dbReference>